<gene>
    <name evidence="1" type="ORF">HUJ06_007510</name>
</gene>
<evidence type="ECO:0000313" key="2">
    <source>
        <dbReference type="Proteomes" id="UP000607653"/>
    </source>
</evidence>
<evidence type="ECO:0000313" key="1">
    <source>
        <dbReference type="EMBL" id="DAD36869.1"/>
    </source>
</evidence>
<reference evidence="1 2" key="1">
    <citation type="journal article" date="2020" name="Mol. Biol. Evol.">
        <title>Distinct Expression and Methylation Patterns for Genes with Different Fates following a Single Whole-Genome Duplication in Flowering Plants.</title>
        <authorList>
            <person name="Shi T."/>
            <person name="Rahmani R.S."/>
            <person name="Gugger P.F."/>
            <person name="Wang M."/>
            <person name="Li H."/>
            <person name="Zhang Y."/>
            <person name="Li Z."/>
            <person name="Wang Q."/>
            <person name="Van de Peer Y."/>
            <person name="Marchal K."/>
            <person name="Chen J."/>
        </authorList>
    </citation>
    <scope>NUCLEOTIDE SEQUENCE [LARGE SCALE GENOMIC DNA]</scope>
    <source>
        <tissue evidence="1">Leaf</tissue>
    </source>
</reference>
<comment type="caution">
    <text evidence="1">The sequence shown here is derived from an EMBL/GenBank/DDBJ whole genome shotgun (WGS) entry which is preliminary data.</text>
</comment>
<accession>A0A822Z042</accession>
<protein>
    <submittedName>
        <fullName evidence="1">Uncharacterized protein</fullName>
    </submittedName>
</protein>
<dbReference type="EMBL" id="DUZY01000004">
    <property type="protein sequence ID" value="DAD36869.1"/>
    <property type="molecule type" value="Genomic_DNA"/>
</dbReference>
<proteinExistence type="predicted"/>
<organism evidence="1 2">
    <name type="scientific">Nelumbo nucifera</name>
    <name type="common">Sacred lotus</name>
    <dbReference type="NCBI Taxonomy" id="4432"/>
    <lineage>
        <taxon>Eukaryota</taxon>
        <taxon>Viridiplantae</taxon>
        <taxon>Streptophyta</taxon>
        <taxon>Embryophyta</taxon>
        <taxon>Tracheophyta</taxon>
        <taxon>Spermatophyta</taxon>
        <taxon>Magnoliopsida</taxon>
        <taxon>Proteales</taxon>
        <taxon>Nelumbonaceae</taxon>
        <taxon>Nelumbo</taxon>
    </lineage>
</organism>
<keyword evidence="2" id="KW-1185">Reference proteome</keyword>
<sequence>MTLNTSYGGAAQLKNLAFGCGFNVSDPSVSGASLRPWTVFLSIVFILWS</sequence>
<dbReference type="Proteomes" id="UP000607653">
    <property type="component" value="Unassembled WGS sequence"/>
</dbReference>
<dbReference type="AlphaFoldDB" id="A0A822Z042"/>
<name>A0A822Z042_NELNU</name>